<dbReference type="GO" id="GO:0000160">
    <property type="term" value="P:phosphorelay signal transduction system"/>
    <property type="evidence" value="ECO:0007669"/>
    <property type="project" value="InterPro"/>
</dbReference>
<name>A0A1M6KIR6_MALRU</name>
<evidence type="ECO:0000259" key="2">
    <source>
        <dbReference type="PROSITE" id="PS50110"/>
    </source>
</evidence>
<dbReference type="Gene3D" id="2.30.30.40">
    <property type="entry name" value="SH3 Domains"/>
    <property type="match status" value="1"/>
</dbReference>
<dbReference type="InterPro" id="IPR036061">
    <property type="entry name" value="CheW-like_dom_sf"/>
</dbReference>
<sequence length="321" mass="36325">MEEGTKQEILLESGTNEMEIIEFYVGAQPLGINVQKLKEIISFDESALTVIPDTDPAMLGVLMMRGSTIPLLDLKTHLKQRCLEPTETSQRPVVMVCEFNHRINGFKVDGVNQIHRIRWSDVQPLAEFIDQYRPRFTGSVNIDGREILILDLEYIIGEFDPDSVLTLEKEGEFSHVTDRALIQRQSKKILMAEDSNVIRSNLANVLRERGFSQLEVFIDGEACYARVLELKHQAEEEGHDISQHLSLVVSDIEMPKMDGLTLCRRIKETLGYKHIPVVLFSSLINPPMEVKCDSVGADGYASKPELPKLVRIMDEYLGIEG</sequence>
<reference evidence="4 5" key="1">
    <citation type="submission" date="2016-11" db="EMBL/GenBank/DDBJ databases">
        <authorList>
            <person name="Jaros S."/>
            <person name="Januszkiewicz K."/>
            <person name="Wedrychowicz H."/>
        </authorList>
    </citation>
    <scope>NUCLEOTIDE SEQUENCE [LARGE SCALE GENOMIC DNA]</scope>
    <source>
        <strain evidence="4 5">DSM 5091</strain>
    </source>
</reference>
<organism evidence="4 5">
    <name type="scientific">Malonomonas rubra DSM 5091</name>
    <dbReference type="NCBI Taxonomy" id="1122189"/>
    <lineage>
        <taxon>Bacteria</taxon>
        <taxon>Pseudomonadati</taxon>
        <taxon>Thermodesulfobacteriota</taxon>
        <taxon>Desulfuromonadia</taxon>
        <taxon>Desulfuromonadales</taxon>
        <taxon>Geopsychrobacteraceae</taxon>
        <taxon>Malonomonas</taxon>
    </lineage>
</organism>
<evidence type="ECO:0000256" key="1">
    <source>
        <dbReference type="PROSITE-ProRule" id="PRU00169"/>
    </source>
</evidence>
<dbReference type="Pfam" id="PF00072">
    <property type="entry name" value="Response_reg"/>
    <property type="match status" value="1"/>
</dbReference>
<evidence type="ECO:0000313" key="4">
    <source>
        <dbReference type="EMBL" id="SHJ58780.1"/>
    </source>
</evidence>
<keyword evidence="1" id="KW-0597">Phosphoprotein</keyword>
<dbReference type="Pfam" id="PF01584">
    <property type="entry name" value="CheW"/>
    <property type="match status" value="1"/>
</dbReference>
<evidence type="ECO:0000313" key="5">
    <source>
        <dbReference type="Proteomes" id="UP000184171"/>
    </source>
</evidence>
<dbReference type="InterPro" id="IPR001789">
    <property type="entry name" value="Sig_transdc_resp-reg_receiver"/>
</dbReference>
<proteinExistence type="predicted"/>
<dbReference type="OrthoDB" id="9806105at2"/>
<dbReference type="InterPro" id="IPR002545">
    <property type="entry name" value="CheW-lke_dom"/>
</dbReference>
<feature type="domain" description="CheW-like" evidence="3">
    <location>
        <begin position="17"/>
        <end position="161"/>
    </location>
</feature>
<keyword evidence="5" id="KW-1185">Reference proteome</keyword>
<dbReference type="SMART" id="SM00260">
    <property type="entry name" value="CheW"/>
    <property type="match status" value="1"/>
</dbReference>
<dbReference type="AlphaFoldDB" id="A0A1M6KIR6"/>
<dbReference type="Gene3D" id="3.40.50.2300">
    <property type="match status" value="1"/>
</dbReference>
<evidence type="ECO:0000259" key="3">
    <source>
        <dbReference type="PROSITE" id="PS50851"/>
    </source>
</evidence>
<dbReference type="Gene3D" id="2.40.50.180">
    <property type="entry name" value="CheA-289, Domain 4"/>
    <property type="match status" value="1"/>
</dbReference>
<dbReference type="STRING" id="1122189.SAMN02745165_02732"/>
<feature type="modified residue" description="4-aspartylphosphate" evidence="1">
    <location>
        <position position="251"/>
    </location>
</feature>
<dbReference type="PROSITE" id="PS50110">
    <property type="entry name" value="RESPONSE_REGULATORY"/>
    <property type="match status" value="1"/>
</dbReference>
<dbReference type="PIRSF" id="PIRSF002867">
    <property type="entry name" value="CheV"/>
    <property type="match status" value="1"/>
</dbReference>
<dbReference type="GO" id="GO:0006935">
    <property type="term" value="P:chemotaxis"/>
    <property type="evidence" value="ECO:0007669"/>
    <property type="project" value="InterPro"/>
</dbReference>
<protein>
    <submittedName>
        <fullName evidence="4">Two-component system, chemotaxis family, response regulator CheV</fullName>
    </submittedName>
</protein>
<dbReference type="SMART" id="SM00448">
    <property type="entry name" value="REC"/>
    <property type="match status" value="1"/>
</dbReference>
<gene>
    <name evidence="4" type="ORF">SAMN02745165_02732</name>
</gene>
<dbReference type="PANTHER" id="PTHR47233">
    <property type="entry name" value="CHEMOTAXIS PROTEIN CHEV"/>
    <property type="match status" value="1"/>
</dbReference>
<dbReference type="Proteomes" id="UP000184171">
    <property type="component" value="Unassembled WGS sequence"/>
</dbReference>
<dbReference type="EMBL" id="FQZT01000010">
    <property type="protein sequence ID" value="SHJ58780.1"/>
    <property type="molecule type" value="Genomic_DNA"/>
</dbReference>
<dbReference type="InterPro" id="IPR024181">
    <property type="entry name" value="Chemotax_regulator_CheV"/>
</dbReference>
<dbReference type="PANTHER" id="PTHR47233:SF3">
    <property type="entry name" value="CHEMOTAXIS PROTEIN CHEV"/>
    <property type="match status" value="1"/>
</dbReference>
<feature type="domain" description="Response regulatory" evidence="2">
    <location>
        <begin position="188"/>
        <end position="318"/>
    </location>
</feature>
<dbReference type="SUPFAM" id="SSF52172">
    <property type="entry name" value="CheY-like"/>
    <property type="match status" value="1"/>
</dbReference>
<dbReference type="SUPFAM" id="SSF50341">
    <property type="entry name" value="CheW-like"/>
    <property type="match status" value="1"/>
</dbReference>
<accession>A0A1M6KIR6</accession>
<dbReference type="RefSeq" id="WP_072909292.1">
    <property type="nucleotide sequence ID" value="NZ_FQZT01000010.1"/>
</dbReference>
<dbReference type="PROSITE" id="PS50851">
    <property type="entry name" value="CHEW"/>
    <property type="match status" value="1"/>
</dbReference>
<dbReference type="InterPro" id="IPR011006">
    <property type="entry name" value="CheY-like_superfamily"/>
</dbReference>